<evidence type="ECO:0000313" key="3">
    <source>
        <dbReference type="Proteomes" id="UP001281410"/>
    </source>
</evidence>
<keyword evidence="3" id="KW-1185">Reference proteome</keyword>
<evidence type="ECO:0000313" key="2">
    <source>
        <dbReference type="EMBL" id="KAK3206116.1"/>
    </source>
</evidence>
<reference evidence="2" key="1">
    <citation type="journal article" date="2023" name="Plant J.">
        <title>Genome sequences and population genomics provide insights into the demographic history, inbreeding, and mutation load of two 'living fossil' tree species of Dipteronia.</title>
        <authorList>
            <person name="Feng Y."/>
            <person name="Comes H.P."/>
            <person name="Chen J."/>
            <person name="Zhu S."/>
            <person name="Lu R."/>
            <person name="Zhang X."/>
            <person name="Li P."/>
            <person name="Qiu J."/>
            <person name="Olsen K.M."/>
            <person name="Qiu Y."/>
        </authorList>
    </citation>
    <scope>NUCLEOTIDE SEQUENCE</scope>
    <source>
        <strain evidence="2">NBL</strain>
    </source>
</reference>
<name>A0AAE0AA27_9ROSI</name>
<dbReference type="AlphaFoldDB" id="A0AAE0AA27"/>
<protein>
    <submittedName>
        <fullName evidence="2">Uncharacterized protein</fullName>
    </submittedName>
</protein>
<dbReference type="EMBL" id="JANJYJ010000006">
    <property type="protein sequence ID" value="KAK3206116.1"/>
    <property type="molecule type" value="Genomic_DNA"/>
</dbReference>
<sequence>MSSKSQTMKDKKAPEPTKKKQNQRFPPKRGQVLINILKGNIGWKRRENGDGLSSSSTTPAATPSHNSDAEFES</sequence>
<dbReference type="Proteomes" id="UP001281410">
    <property type="component" value="Unassembled WGS sequence"/>
</dbReference>
<gene>
    <name evidence="2" type="ORF">Dsin_020162</name>
</gene>
<proteinExistence type="predicted"/>
<evidence type="ECO:0000256" key="1">
    <source>
        <dbReference type="SAM" id="MobiDB-lite"/>
    </source>
</evidence>
<comment type="caution">
    <text evidence="2">The sequence shown here is derived from an EMBL/GenBank/DDBJ whole genome shotgun (WGS) entry which is preliminary data.</text>
</comment>
<feature type="compositionally biased region" description="Low complexity" evidence="1">
    <location>
        <begin position="53"/>
        <end position="64"/>
    </location>
</feature>
<accession>A0AAE0AA27</accession>
<feature type="compositionally biased region" description="Basic and acidic residues" evidence="1">
    <location>
        <begin position="7"/>
        <end position="18"/>
    </location>
</feature>
<organism evidence="2 3">
    <name type="scientific">Dipteronia sinensis</name>
    <dbReference type="NCBI Taxonomy" id="43782"/>
    <lineage>
        <taxon>Eukaryota</taxon>
        <taxon>Viridiplantae</taxon>
        <taxon>Streptophyta</taxon>
        <taxon>Embryophyta</taxon>
        <taxon>Tracheophyta</taxon>
        <taxon>Spermatophyta</taxon>
        <taxon>Magnoliopsida</taxon>
        <taxon>eudicotyledons</taxon>
        <taxon>Gunneridae</taxon>
        <taxon>Pentapetalae</taxon>
        <taxon>rosids</taxon>
        <taxon>malvids</taxon>
        <taxon>Sapindales</taxon>
        <taxon>Sapindaceae</taxon>
        <taxon>Hippocastanoideae</taxon>
        <taxon>Acereae</taxon>
        <taxon>Dipteronia</taxon>
    </lineage>
</organism>
<feature type="region of interest" description="Disordered" evidence="1">
    <location>
        <begin position="1"/>
        <end position="73"/>
    </location>
</feature>